<dbReference type="EMBL" id="JADFTS010000004">
    <property type="protein sequence ID" value="KAF9611143.1"/>
    <property type="molecule type" value="Genomic_DNA"/>
</dbReference>
<evidence type="ECO:0000313" key="3">
    <source>
        <dbReference type="Proteomes" id="UP000631114"/>
    </source>
</evidence>
<dbReference type="OrthoDB" id="9984778at2759"/>
<dbReference type="AlphaFoldDB" id="A0A835I8D8"/>
<evidence type="ECO:0000313" key="2">
    <source>
        <dbReference type="EMBL" id="KAF9611143.1"/>
    </source>
</evidence>
<comment type="caution">
    <text evidence="2">The sequence shown here is derived from an EMBL/GenBank/DDBJ whole genome shotgun (WGS) entry which is preliminary data.</text>
</comment>
<feature type="non-terminal residue" evidence="2">
    <location>
        <position position="1"/>
    </location>
</feature>
<feature type="region of interest" description="Disordered" evidence="1">
    <location>
        <begin position="97"/>
        <end position="139"/>
    </location>
</feature>
<feature type="region of interest" description="Disordered" evidence="1">
    <location>
        <begin position="29"/>
        <end position="62"/>
    </location>
</feature>
<dbReference type="Proteomes" id="UP000631114">
    <property type="component" value="Unassembled WGS sequence"/>
</dbReference>
<gene>
    <name evidence="2" type="ORF">IFM89_027198</name>
</gene>
<proteinExistence type="predicted"/>
<evidence type="ECO:0000256" key="1">
    <source>
        <dbReference type="SAM" id="MobiDB-lite"/>
    </source>
</evidence>
<keyword evidence="3" id="KW-1185">Reference proteome</keyword>
<name>A0A835I8D8_9MAGN</name>
<accession>A0A835I8D8</accession>
<organism evidence="2 3">
    <name type="scientific">Coptis chinensis</name>
    <dbReference type="NCBI Taxonomy" id="261450"/>
    <lineage>
        <taxon>Eukaryota</taxon>
        <taxon>Viridiplantae</taxon>
        <taxon>Streptophyta</taxon>
        <taxon>Embryophyta</taxon>
        <taxon>Tracheophyta</taxon>
        <taxon>Spermatophyta</taxon>
        <taxon>Magnoliopsida</taxon>
        <taxon>Ranunculales</taxon>
        <taxon>Ranunculaceae</taxon>
        <taxon>Coptidoideae</taxon>
        <taxon>Coptis</taxon>
    </lineage>
</organism>
<feature type="compositionally biased region" description="Low complexity" evidence="1">
    <location>
        <begin position="99"/>
        <end position="111"/>
    </location>
</feature>
<sequence length="139" mass="14413">SHTNCPSCRAPIVSSPVLPASTAVVGNSGVREEAQVENSASDGGVGSELNREGGVSDLSLGVQGGKFTSVEEEDEGSSIAPVERGKKLNSSPSLFRLIGSSSKGKLLPKSPVSMKRSFSSGNKLISSRHSRNRSSFIPL</sequence>
<protein>
    <submittedName>
        <fullName evidence="2">Uncharacterized protein</fullName>
    </submittedName>
</protein>
<feature type="compositionally biased region" description="Polar residues" evidence="1">
    <location>
        <begin position="116"/>
        <end position="125"/>
    </location>
</feature>
<reference evidence="2 3" key="1">
    <citation type="submission" date="2020-10" db="EMBL/GenBank/DDBJ databases">
        <title>The Coptis chinensis genome and diversification of protoberbering-type alkaloids.</title>
        <authorList>
            <person name="Wang B."/>
            <person name="Shu S."/>
            <person name="Song C."/>
            <person name="Liu Y."/>
        </authorList>
    </citation>
    <scope>NUCLEOTIDE SEQUENCE [LARGE SCALE GENOMIC DNA]</scope>
    <source>
        <strain evidence="2">HL-2020</strain>
        <tissue evidence="2">Leaf</tissue>
    </source>
</reference>